<feature type="binding site" evidence="12">
    <location>
        <position position="209"/>
    </location>
    <ligand>
        <name>ATP</name>
        <dbReference type="ChEBI" id="CHEBI:30616"/>
    </ligand>
</feature>
<evidence type="ECO:0000256" key="5">
    <source>
        <dbReference type="ARBA" id="ARBA00022679"/>
    </source>
</evidence>
<evidence type="ECO:0000256" key="7">
    <source>
        <dbReference type="ARBA" id="ARBA00022741"/>
    </source>
</evidence>
<dbReference type="InterPro" id="IPR007010">
    <property type="entry name" value="PolA_pol_RNA-bd_dom"/>
</dbReference>
<dbReference type="Pfam" id="PF20750">
    <property type="entry name" value="PAP_NTPase"/>
    <property type="match status" value="1"/>
</dbReference>
<evidence type="ECO:0000313" key="19">
    <source>
        <dbReference type="Proteomes" id="UP000054524"/>
    </source>
</evidence>
<evidence type="ECO:0000259" key="16">
    <source>
        <dbReference type="Pfam" id="PF20750"/>
    </source>
</evidence>
<reference evidence="18 19" key="3">
    <citation type="journal article" date="2014" name="Genome Announc.">
        <title>Genome Sequence of the Microsporidian Species Nematocida sp1 Strain ERTm6 (ATCC PRA-372).</title>
        <authorList>
            <person name="Bakowski M.A."/>
            <person name="Priest M."/>
            <person name="Young S."/>
            <person name="Cuomo C.A."/>
            <person name="Troemel E.R."/>
        </authorList>
    </citation>
    <scope>NUCLEOTIDE SEQUENCE [LARGE SCALE GENOMIC DNA]</scope>
    <source>
        <strain evidence="18 19">ERTm6</strain>
    </source>
</reference>
<evidence type="ECO:0000313" key="17">
    <source>
        <dbReference type="EMBL" id="EHY66800.1"/>
    </source>
</evidence>
<accession>A0A086J302</accession>
<comment type="catalytic activity">
    <reaction evidence="11">
        <text>RNA(n) + ATP = RNA(n)-3'-adenine ribonucleotide + diphosphate</text>
        <dbReference type="Rhea" id="RHEA:11332"/>
        <dbReference type="Rhea" id="RHEA-COMP:14527"/>
        <dbReference type="Rhea" id="RHEA-COMP:17347"/>
        <dbReference type="ChEBI" id="CHEBI:30616"/>
        <dbReference type="ChEBI" id="CHEBI:33019"/>
        <dbReference type="ChEBI" id="CHEBI:140395"/>
        <dbReference type="ChEBI" id="CHEBI:173115"/>
        <dbReference type="EC" id="2.7.7.19"/>
    </reaction>
</comment>
<evidence type="ECO:0000256" key="12">
    <source>
        <dbReference type="PIRSR" id="PIRSR018425-1"/>
    </source>
</evidence>
<dbReference type="InterPro" id="IPR043519">
    <property type="entry name" value="NT_sf"/>
</dbReference>
<comment type="function">
    <text evidence="11">Polymerase that creates the 3'-poly(A) tail of mRNA's.</text>
</comment>
<keyword evidence="5 11" id="KW-0808">Transferase</keyword>
<dbReference type="SUPFAM" id="SSF55003">
    <property type="entry name" value="PAP/Archaeal CCA-adding enzyme, C-terminal domain"/>
    <property type="match status" value="1"/>
</dbReference>
<sequence>MQICKAETERSNEKKVVEYLQTKGFFEDENESIQRERVLGMLSNLVNKFIMDIAKRNEIPIDSKSLSKIFTFGSYRLGVHSSGADIDTLCVVPNFVSRNEFFTVFYDELCSKSYITEISKVTNTFVPLIKFKIKSIPIDLVFARMDLPSIPPNIDLLNNKLLKHMSEKCILSLNGNRVTDEILAQVPNIETFHKTLRFMKYWAQKRQVYGHAYGYMGGVAYALCVAKVCQMYPSADAFKTIEKFFEVFSKWAWPQPVIIKEVPDCNYNLKVWNPKVNVHHKNDKMPVITPVYPPLCSTHNITTSTLFVMKREFQRGTAIFAESLQNKTEPFKVLDELCEDTDFFTRHKTYFMIAMACDNSKEFGRFMGFAETRVRMFAQKLESIENIEYAYTLPKNYHLEGVTQKEVPLLKDLQCGDEEYSFSVLFIGINFSSVKLPLNASKKMNLKKPVQELKSSLEGYEQEEECELRYEAIPLKQKALAPILNLFIEKESRKRKFDEEAAENRKK</sequence>
<dbReference type="SUPFAM" id="SSF81301">
    <property type="entry name" value="Nucleotidyltransferase"/>
    <property type="match status" value="1"/>
</dbReference>
<gene>
    <name evidence="17" type="ORF">NERG_00440</name>
    <name evidence="18" type="ORF">NESG_00668</name>
</gene>
<feature type="binding site" evidence="13">
    <location>
        <position position="139"/>
    </location>
    <ligand>
        <name>Mg(2+)</name>
        <dbReference type="ChEBI" id="CHEBI:18420"/>
        <label>2</label>
        <note>catalytic</note>
    </ligand>
</feature>
<proteinExistence type="inferred from homology"/>
<dbReference type="InterPro" id="IPR007012">
    <property type="entry name" value="PolA_pol_cen_dom"/>
</dbReference>
<dbReference type="PIRSF" id="PIRSF018425">
    <property type="entry name" value="PolyA_polymerase"/>
    <property type="match status" value="1"/>
</dbReference>
<keyword evidence="10 11" id="KW-0539">Nucleus</keyword>
<evidence type="ECO:0000256" key="2">
    <source>
        <dbReference type="ARBA" id="ARBA00004123"/>
    </source>
</evidence>
<dbReference type="InterPro" id="IPR011068">
    <property type="entry name" value="NuclTrfase_I-like_C"/>
</dbReference>
<dbReference type="InterPro" id="IPR048840">
    <property type="entry name" value="PolA_pol_NTPase"/>
</dbReference>
<evidence type="ECO:0000256" key="9">
    <source>
        <dbReference type="ARBA" id="ARBA00022842"/>
    </source>
</evidence>
<dbReference type="GO" id="GO:0005634">
    <property type="term" value="C:nucleus"/>
    <property type="evidence" value="ECO:0007669"/>
    <property type="project" value="UniProtKB-SubCell"/>
</dbReference>
<comment type="cofactor">
    <cofactor evidence="13">
        <name>Mg(2+)</name>
        <dbReference type="ChEBI" id="CHEBI:18420"/>
    </cofactor>
    <text evidence="13">Binds 2 magnesium ions. Also active with manganese.</text>
</comment>
<feature type="binding site" evidence="12">
    <location>
        <position position="139"/>
    </location>
    <ligand>
        <name>ATP</name>
        <dbReference type="ChEBI" id="CHEBI:30616"/>
    </ligand>
</feature>
<dbReference type="FunFam" id="3.30.460.10:FF:000002">
    <property type="entry name" value="Poly(A) polymerase alpha, putative"/>
    <property type="match status" value="1"/>
</dbReference>
<dbReference type="Proteomes" id="UP000054524">
    <property type="component" value="Unassembled WGS sequence"/>
</dbReference>
<dbReference type="GO" id="GO:1990817">
    <property type="term" value="F:poly(A) RNA polymerase activity"/>
    <property type="evidence" value="ECO:0007669"/>
    <property type="project" value="UniProtKB-UniRule"/>
</dbReference>
<evidence type="ECO:0000256" key="3">
    <source>
        <dbReference type="ARBA" id="ARBA00010912"/>
    </source>
</evidence>
<dbReference type="PANTHER" id="PTHR10682:SF10">
    <property type="entry name" value="POLYNUCLEOTIDE ADENYLYLTRANSFERASE"/>
    <property type="match status" value="1"/>
</dbReference>
<feature type="binding site" evidence="13">
    <location>
        <position position="87"/>
    </location>
    <ligand>
        <name>Mg(2+)</name>
        <dbReference type="ChEBI" id="CHEBI:18420"/>
        <label>1</label>
        <note>catalytic</note>
    </ligand>
</feature>
<feature type="domain" description="Poly(A) polymerase central" evidence="15">
    <location>
        <begin position="191"/>
        <end position="329"/>
    </location>
</feature>
<comment type="subcellular location">
    <subcellularLocation>
        <location evidence="2 11">Nucleus</location>
    </subcellularLocation>
</comment>
<evidence type="ECO:0000256" key="8">
    <source>
        <dbReference type="ARBA" id="ARBA00022840"/>
    </source>
</evidence>
<keyword evidence="6 13" id="KW-0479">Metal-binding</keyword>
<dbReference type="Proteomes" id="UP000005622">
    <property type="component" value="Unassembled WGS sequence"/>
</dbReference>
<dbReference type="PANTHER" id="PTHR10682">
    <property type="entry name" value="POLY A POLYMERASE"/>
    <property type="match status" value="1"/>
</dbReference>
<dbReference type="Pfam" id="PF04928">
    <property type="entry name" value="PAP_central"/>
    <property type="match status" value="1"/>
</dbReference>
<dbReference type="CDD" id="cd05402">
    <property type="entry name" value="NT_PAP_TUTase"/>
    <property type="match status" value="1"/>
</dbReference>
<keyword evidence="7 11" id="KW-0547">Nucleotide-binding</keyword>
<dbReference type="GO" id="GO:0006397">
    <property type="term" value="P:mRNA processing"/>
    <property type="evidence" value="ECO:0007669"/>
    <property type="project" value="UniProtKB-KW"/>
</dbReference>
<dbReference type="EMBL" id="JH604633">
    <property type="protein sequence ID" value="EHY66800.1"/>
    <property type="molecule type" value="Genomic_DNA"/>
</dbReference>
<evidence type="ECO:0000256" key="6">
    <source>
        <dbReference type="ARBA" id="ARBA00022723"/>
    </source>
</evidence>
<dbReference type="AlphaFoldDB" id="H8ZA19"/>
<dbReference type="InterPro" id="IPR014492">
    <property type="entry name" value="PolyA_polymerase"/>
</dbReference>
<feature type="domain" description="Poly(A) polymerase nucleotidyltransferase" evidence="16">
    <location>
        <begin position="7"/>
        <end position="186"/>
    </location>
</feature>
<feature type="binding site" evidence="13">
    <location>
        <position position="85"/>
    </location>
    <ligand>
        <name>Mg(2+)</name>
        <dbReference type="ChEBI" id="CHEBI:18420"/>
        <label>2</label>
        <note>catalytic</note>
    </ligand>
</feature>
<dbReference type="OrthoDB" id="412748at2759"/>
<evidence type="ECO:0000313" key="18">
    <source>
        <dbReference type="EMBL" id="KFG26520.1"/>
    </source>
</evidence>
<feature type="binding site" evidence="13">
    <location>
        <position position="87"/>
    </location>
    <ligand>
        <name>Mg(2+)</name>
        <dbReference type="ChEBI" id="CHEBI:18420"/>
        <label>2</label>
        <note>catalytic</note>
    </ligand>
</feature>
<dbReference type="Gene3D" id="1.10.1410.10">
    <property type="match status" value="1"/>
</dbReference>
<dbReference type="SUPFAM" id="SSF81631">
    <property type="entry name" value="PAP/OAS1 substrate-binding domain"/>
    <property type="match status" value="1"/>
</dbReference>
<dbReference type="GO" id="GO:0003723">
    <property type="term" value="F:RNA binding"/>
    <property type="evidence" value="ECO:0007669"/>
    <property type="project" value="UniProtKB-UniRule"/>
</dbReference>
<dbReference type="Pfam" id="PF04926">
    <property type="entry name" value="PAP_RNA-bind"/>
    <property type="match status" value="1"/>
</dbReference>
<keyword evidence="4 11" id="KW-0507">mRNA processing</keyword>
<feature type="binding site" evidence="12">
    <location>
        <begin position="72"/>
        <end position="74"/>
    </location>
    <ligand>
        <name>ATP</name>
        <dbReference type="ChEBI" id="CHEBI:30616"/>
    </ligand>
</feature>
<feature type="binding site" evidence="12">
    <location>
        <begin position="85"/>
        <end position="87"/>
    </location>
    <ligand>
        <name>ATP</name>
        <dbReference type="ChEBI" id="CHEBI:30616"/>
    </ligand>
</feature>
<comment type="cofactor">
    <cofactor evidence="1">
        <name>Mn(2+)</name>
        <dbReference type="ChEBI" id="CHEBI:29035"/>
    </cofactor>
</comment>
<evidence type="ECO:0000256" key="4">
    <source>
        <dbReference type="ARBA" id="ARBA00022664"/>
    </source>
</evidence>
<dbReference type="STRING" id="944018.H8ZA19"/>
<accession>H8ZA19</accession>
<dbReference type="GO" id="GO:0046872">
    <property type="term" value="F:metal ion binding"/>
    <property type="evidence" value="ECO:0007669"/>
    <property type="project" value="UniProtKB-KW"/>
</dbReference>
<reference evidence="17" key="1">
    <citation type="submission" date="2011-03" db="EMBL/GenBank/DDBJ databases">
        <title>The Genome Sequence of Nematocida sp1 strain ERTm2.</title>
        <authorList>
            <consortium name="The Broad Institute Genome Sequencing Platform"/>
            <consortium name="The Broad Institute Genome Sequencing Center for Infectious Disease"/>
            <person name="Cuomo C."/>
            <person name="Troemel E."/>
            <person name="Young S.K."/>
            <person name="Zeng Q."/>
            <person name="Gargeya S."/>
            <person name="Fitzgerald M."/>
            <person name="Haas B."/>
            <person name="Abouelleil A."/>
            <person name="Alvarado L."/>
            <person name="Arachchi H.M."/>
            <person name="Berlin A."/>
            <person name="Brown A."/>
            <person name="Chapman S.B."/>
            <person name="Chen Z."/>
            <person name="Dunbar C."/>
            <person name="Freedman E."/>
            <person name="Gearin G."/>
            <person name="Gellesch M."/>
            <person name="Goldberg J."/>
            <person name="Griggs A."/>
            <person name="Gujja S."/>
            <person name="Heilman E.R."/>
            <person name="Heiman D."/>
            <person name="Howarth C."/>
            <person name="Larson L."/>
            <person name="Lui A."/>
            <person name="MacDonald P.J.P."/>
            <person name="Mehta T."/>
            <person name="Montmayeur A."/>
            <person name="Murphy C."/>
            <person name="Neiman D."/>
            <person name="Pearson M."/>
            <person name="Priest M."/>
            <person name="Roberts A."/>
            <person name="Saif S."/>
            <person name="Shea T."/>
            <person name="Shenoy N."/>
            <person name="Sisk P."/>
            <person name="Stolte C."/>
            <person name="Sykes S."/>
            <person name="White J."/>
            <person name="Yandava C."/>
            <person name="Wortman J."/>
            <person name="Nusbaum C."/>
            <person name="Birren B."/>
        </authorList>
    </citation>
    <scope>NUCLEOTIDE SEQUENCE</scope>
    <source>
        <strain evidence="17">ERTm2</strain>
    </source>
</reference>
<feature type="binding site" evidence="13">
    <location>
        <position position="85"/>
    </location>
    <ligand>
        <name>Mg(2+)</name>
        <dbReference type="ChEBI" id="CHEBI:18420"/>
        <label>1</label>
        <note>catalytic</note>
    </ligand>
</feature>
<keyword evidence="19" id="KW-1185">Reference proteome</keyword>
<evidence type="ECO:0000259" key="14">
    <source>
        <dbReference type="Pfam" id="PF04926"/>
    </source>
</evidence>
<dbReference type="HOGENOM" id="CLU_011511_4_1_1"/>
<dbReference type="EC" id="2.7.7.19" evidence="11"/>
<name>H8ZA19_NEMA1</name>
<protein>
    <recommendedName>
        <fullName evidence="11">Poly(A) polymerase</fullName>
        <ecNumber evidence="11">2.7.7.19</ecNumber>
    </recommendedName>
</protein>
<comment type="similarity">
    <text evidence="3 11">Belongs to the poly(A) polymerase family.</text>
</comment>
<evidence type="ECO:0000256" key="10">
    <source>
        <dbReference type="ARBA" id="ARBA00023242"/>
    </source>
</evidence>
<dbReference type="Gene3D" id="3.30.460.10">
    <property type="entry name" value="Beta Polymerase, domain 2"/>
    <property type="match status" value="1"/>
</dbReference>
<organism evidence="17">
    <name type="scientific">Nematocida ausubeli (strain ATCC PRA-371 / ERTm2)</name>
    <name type="common">Nematode killer fungus</name>
    <dbReference type="NCBI Taxonomy" id="1913371"/>
    <lineage>
        <taxon>Eukaryota</taxon>
        <taxon>Fungi</taxon>
        <taxon>Fungi incertae sedis</taxon>
        <taxon>Microsporidia</taxon>
        <taxon>Nematocida</taxon>
    </lineage>
</organism>
<feature type="binding site" evidence="12">
    <location>
        <position position="200"/>
    </location>
    <ligand>
        <name>ATP</name>
        <dbReference type="ChEBI" id="CHEBI:30616"/>
    </ligand>
</feature>
<evidence type="ECO:0000256" key="13">
    <source>
        <dbReference type="PIRSR" id="PIRSR018425-2"/>
    </source>
</evidence>
<keyword evidence="9 13" id="KW-0460">Magnesium</keyword>
<reference evidence="18" key="2">
    <citation type="submission" date="2012-10" db="EMBL/GenBank/DDBJ databases">
        <authorList>
            <consortium name="The Broad Institute Genome Sequencing Platform"/>
            <consortium name="The Broad Institute Genome Sequencing Center for Infectious Disease"/>
            <person name="Cuomo C."/>
            <person name="Troemel E."/>
            <person name="Walker B."/>
            <person name="Young S.K."/>
            <person name="Zeng Q."/>
            <person name="Gargeya S."/>
            <person name="Fitzgerald M."/>
            <person name="Haas B."/>
            <person name="Abouelleil A."/>
            <person name="Alvarado L."/>
            <person name="Arachchi H.M."/>
            <person name="Berlin A.M."/>
            <person name="Chapman S.B."/>
            <person name="Goldberg J."/>
            <person name="Griggs A."/>
            <person name="Gujja S."/>
            <person name="Hansen M."/>
            <person name="Howarth C."/>
            <person name="Imamovic A."/>
            <person name="Larimer J."/>
            <person name="McCowan C."/>
            <person name="Murphy C."/>
            <person name="Neiman D."/>
            <person name="Pearson M."/>
            <person name="Priest M."/>
            <person name="Roberts A."/>
            <person name="Saif S."/>
            <person name="Shea T."/>
            <person name="Sisk P."/>
            <person name="Sykes S."/>
            <person name="Wortman J."/>
            <person name="Nusbaum C."/>
            <person name="Birren B."/>
        </authorList>
    </citation>
    <scope>NUCLEOTIDE SEQUENCE</scope>
    <source>
        <strain evidence="18">ERTm6</strain>
    </source>
</reference>
<dbReference type="EMBL" id="AKIJ01000002">
    <property type="protein sequence ID" value="KFG26520.1"/>
    <property type="molecule type" value="Genomic_DNA"/>
</dbReference>
<dbReference type="GO" id="GO:0031123">
    <property type="term" value="P:RNA 3'-end processing"/>
    <property type="evidence" value="ECO:0007669"/>
    <property type="project" value="InterPro"/>
</dbReference>
<evidence type="ECO:0000259" key="15">
    <source>
        <dbReference type="Pfam" id="PF04928"/>
    </source>
</evidence>
<feature type="binding site" evidence="12">
    <location>
        <begin position="218"/>
        <end position="219"/>
    </location>
    <ligand>
        <name>ATP</name>
        <dbReference type="ChEBI" id="CHEBI:30616"/>
    </ligand>
</feature>
<dbReference type="Gene3D" id="3.30.70.590">
    <property type="entry name" value="Poly(A) polymerase predicted RNA binding domain"/>
    <property type="match status" value="1"/>
</dbReference>
<dbReference type="FunFam" id="1.10.1410.10:FF:000001">
    <property type="entry name" value="Putative poly(A) polymerase gamma"/>
    <property type="match status" value="1"/>
</dbReference>
<feature type="domain" description="Poly(A) polymerase RNA-binding" evidence="14">
    <location>
        <begin position="342"/>
        <end position="493"/>
    </location>
</feature>
<evidence type="ECO:0000256" key="1">
    <source>
        <dbReference type="ARBA" id="ARBA00001936"/>
    </source>
</evidence>
<dbReference type="GO" id="GO:0005524">
    <property type="term" value="F:ATP binding"/>
    <property type="evidence" value="ECO:0007669"/>
    <property type="project" value="UniProtKB-UniRule"/>
</dbReference>
<keyword evidence="8 11" id="KW-0067">ATP-binding</keyword>
<evidence type="ECO:0000256" key="11">
    <source>
        <dbReference type="PIRNR" id="PIRNR018425"/>
    </source>
</evidence>